<dbReference type="Proteomes" id="UP000251960">
    <property type="component" value="Chromosome 2"/>
</dbReference>
<comment type="caution">
    <text evidence="1">The sequence shown here is derived from an EMBL/GenBank/DDBJ whole genome shotgun (WGS) entry which is preliminary data.</text>
</comment>
<protein>
    <recommendedName>
        <fullName evidence="2">Replication protein A OB domain-containing protein</fullName>
    </recommendedName>
</protein>
<dbReference type="EMBL" id="NCVQ01000003">
    <property type="protein sequence ID" value="PWZ37373.1"/>
    <property type="molecule type" value="Genomic_DNA"/>
</dbReference>
<dbReference type="AlphaFoldDB" id="A0A3L6FSA5"/>
<organism evidence="1">
    <name type="scientific">Zea mays</name>
    <name type="common">Maize</name>
    <dbReference type="NCBI Taxonomy" id="4577"/>
    <lineage>
        <taxon>Eukaryota</taxon>
        <taxon>Viridiplantae</taxon>
        <taxon>Streptophyta</taxon>
        <taxon>Embryophyta</taxon>
        <taxon>Tracheophyta</taxon>
        <taxon>Spermatophyta</taxon>
        <taxon>Magnoliopsida</taxon>
        <taxon>Liliopsida</taxon>
        <taxon>Poales</taxon>
        <taxon>Poaceae</taxon>
        <taxon>PACMAD clade</taxon>
        <taxon>Panicoideae</taxon>
        <taxon>Andropogonodae</taxon>
        <taxon>Andropogoneae</taxon>
        <taxon>Tripsacinae</taxon>
        <taxon>Zea</taxon>
    </lineage>
</organism>
<dbReference type="CDD" id="cd04481">
    <property type="entry name" value="RPA1_DBD_B_like"/>
    <property type="match status" value="1"/>
</dbReference>
<dbReference type="Gene3D" id="2.40.50.140">
    <property type="entry name" value="Nucleic acid-binding proteins"/>
    <property type="match status" value="1"/>
</dbReference>
<gene>
    <name evidence="1" type="ORF">Zm00014a_025779</name>
</gene>
<dbReference type="ExpressionAtlas" id="A0A3L6FSA5">
    <property type="expression patterns" value="baseline and differential"/>
</dbReference>
<sequence>MLTSSLTLNKYSLDKCSCPSFAFTLQMAEVLIGSLMIGNCSDRLCVRVSRMWEFYDPQDESNLLHADMVLIDEEMRQTQTAKRSVTIQNESCTPLEVVMWGGQATSFPADQISIAGQDSLQIIIFVGTLARSYAGTTSLTGGSSCKWYVNPQVPEATSLAASLQHKRSPIMSAAGSTQRVPRISTAEHKKVSEIKHLHPFKHEVVPFMLIDYIFLYTLLMCLREQC</sequence>
<dbReference type="SUPFAM" id="SSF50249">
    <property type="entry name" value="Nucleic acid-binding proteins"/>
    <property type="match status" value="1"/>
</dbReference>
<accession>A0A3L6FSA5</accession>
<name>A0A3L6FSA5_MAIZE</name>
<evidence type="ECO:0008006" key="2">
    <source>
        <dbReference type="Google" id="ProtNLM"/>
    </source>
</evidence>
<dbReference type="PANTHER" id="PTHR47165">
    <property type="entry name" value="OS03G0429900 PROTEIN"/>
    <property type="match status" value="1"/>
</dbReference>
<dbReference type="InterPro" id="IPR012340">
    <property type="entry name" value="NA-bd_OB-fold"/>
</dbReference>
<evidence type="ECO:0000313" key="1">
    <source>
        <dbReference type="EMBL" id="PWZ37373.1"/>
    </source>
</evidence>
<dbReference type="PANTHER" id="PTHR47165:SF3">
    <property type="entry name" value="RETROTRANSPOSON-LIKE PROTEIN"/>
    <property type="match status" value="1"/>
</dbReference>
<reference evidence="1" key="1">
    <citation type="journal article" date="2018" name="Nat. Genet.">
        <title>Extensive intraspecific gene order and gene structural variations between Mo17 and other maize genomes.</title>
        <authorList>
            <person name="Sun S."/>
            <person name="Zhou Y."/>
            <person name="Chen J."/>
            <person name="Shi J."/>
            <person name="Zhao H."/>
            <person name="Zhao H."/>
            <person name="Song W."/>
            <person name="Zhang M."/>
            <person name="Cui Y."/>
            <person name="Dong X."/>
            <person name="Liu H."/>
            <person name="Ma X."/>
            <person name="Jiao Y."/>
            <person name="Wang B."/>
            <person name="Wei X."/>
            <person name="Stein J.C."/>
            <person name="Glaubitz J.C."/>
            <person name="Lu F."/>
            <person name="Yu G."/>
            <person name="Liang C."/>
            <person name="Fengler K."/>
            <person name="Li B."/>
            <person name="Rafalski A."/>
            <person name="Schnable P.S."/>
            <person name="Ware D.H."/>
            <person name="Buckler E.S."/>
            <person name="Lai J."/>
        </authorList>
    </citation>
    <scope>NUCLEOTIDE SEQUENCE [LARGE SCALE GENOMIC DNA]</scope>
    <source>
        <tissue evidence="1">Seedling</tissue>
    </source>
</reference>
<proteinExistence type="predicted"/>